<dbReference type="EMBL" id="CP073767">
    <property type="protein sequence ID" value="UWZ50566.1"/>
    <property type="molecule type" value="Genomic_DNA"/>
</dbReference>
<keyword evidence="2 5" id="KW-0436">Ligase</keyword>
<dbReference type="PANTHER" id="PTHR43201:SF5">
    <property type="entry name" value="MEDIUM-CHAIN ACYL-COA LIGASE ACSF2, MITOCHONDRIAL"/>
    <property type="match status" value="1"/>
</dbReference>
<evidence type="ECO:0000313" key="6">
    <source>
        <dbReference type="Proteomes" id="UP001058003"/>
    </source>
</evidence>
<dbReference type="InterPro" id="IPR045851">
    <property type="entry name" value="AMP-bd_C_sf"/>
</dbReference>
<dbReference type="Pfam" id="PF13193">
    <property type="entry name" value="AMP-binding_C"/>
    <property type="match status" value="1"/>
</dbReference>
<dbReference type="InterPro" id="IPR042099">
    <property type="entry name" value="ANL_N_sf"/>
</dbReference>
<dbReference type="Proteomes" id="UP001058003">
    <property type="component" value="Chromosome"/>
</dbReference>
<evidence type="ECO:0000313" key="5">
    <source>
        <dbReference type="EMBL" id="UWZ50566.1"/>
    </source>
</evidence>
<dbReference type="KEGG" id="daur:Daura_27465"/>
<dbReference type="SUPFAM" id="SSF56801">
    <property type="entry name" value="Acetyl-CoA synthetase-like"/>
    <property type="match status" value="1"/>
</dbReference>
<comment type="similarity">
    <text evidence="1">Belongs to the ATP-dependent AMP-binding enzyme family.</text>
</comment>
<dbReference type="GO" id="GO:0006631">
    <property type="term" value="P:fatty acid metabolic process"/>
    <property type="evidence" value="ECO:0007669"/>
    <property type="project" value="TreeGrafter"/>
</dbReference>
<sequence length="516" mass="53873">MSEYPPDVVAAHHATGEWTAETIAAMVARNDRDRVAFVAPEGTVTWGEYDTLSSRLARAYLDAGFAPGDRLAVLLTGGALTHVAYLAAQKAGLVTVGIGPRAGDAEITHILARSGAAGLATRATHRGRPGADIAARCGAPRHVLLDLDTLPAGGHAGPGLGADELFFVNSTSGTTGLPKCVRQTMNNRKYFGPLAHAAGRFGPDEVFASVLPAPYGFGLWSAHVVPAMYGYPTVLTAEFDAAATLRLIERHRVTVLCAVTAQFIMLLNDPAFAGTDLSSLRVMFTGGERVPVARAREFEERTGCAVLQFYGSNEAGPLSVTTVDDPRTARLTTAGRPIPGAHLRFIADGADVPGGPGQVAAKGPGCTPGYLDDDAANAALFRPDGWLLTGDVATVDADGYLAITGRIADFIIRGGHNVSALVVEEAVGGHPAVAQTAVVAVPDPVLGERVCAYVVTRAPLTLDTLRVHLDAAGVSKQNWPEYLVALPDLPLGTGGKIDKAALRLDAARRFGDTVTR</sequence>
<accession>A0A9Q9I7I0</accession>
<dbReference type="AlphaFoldDB" id="A0A9Q9I7I0"/>
<dbReference type="PANTHER" id="PTHR43201">
    <property type="entry name" value="ACYL-COA SYNTHETASE"/>
    <property type="match status" value="1"/>
</dbReference>
<dbReference type="RefSeq" id="WP_033357424.1">
    <property type="nucleotide sequence ID" value="NZ_CP073767.1"/>
</dbReference>
<evidence type="ECO:0000256" key="1">
    <source>
        <dbReference type="ARBA" id="ARBA00006432"/>
    </source>
</evidence>
<reference evidence="5" key="1">
    <citation type="submission" date="2021-04" db="EMBL/GenBank/DDBJ databases">
        <title>Dactylosporangium aurantiacum NRRL B-8018 full assembly.</title>
        <authorList>
            <person name="Hartkoorn R.C."/>
            <person name="Beaudoing E."/>
            <person name="Hot D."/>
        </authorList>
    </citation>
    <scope>NUCLEOTIDE SEQUENCE</scope>
    <source>
        <strain evidence="5">NRRL B-8018</strain>
    </source>
</reference>
<feature type="domain" description="AMP-binding enzyme C-terminal" evidence="4">
    <location>
        <begin position="423"/>
        <end position="492"/>
    </location>
</feature>
<gene>
    <name evidence="5" type="ORF">Daura_27465</name>
</gene>
<dbReference type="Pfam" id="PF00501">
    <property type="entry name" value="AMP-binding"/>
    <property type="match status" value="1"/>
</dbReference>
<dbReference type="GO" id="GO:0031956">
    <property type="term" value="F:medium-chain fatty acid-CoA ligase activity"/>
    <property type="evidence" value="ECO:0007669"/>
    <property type="project" value="TreeGrafter"/>
</dbReference>
<feature type="domain" description="AMP-dependent synthetase/ligase" evidence="3">
    <location>
        <begin position="28"/>
        <end position="371"/>
    </location>
</feature>
<evidence type="ECO:0000256" key="2">
    <source>
        <dbReference type="ARBA" id="ARBA00022598"/>
    </source>
</evidence>
<dbReference type="InterPro" id="IPR000873">
    <property type="entry name" value="AMP-dep_synth/lig_dom"/>
</dbReference>
<dbReference type="Gene3D" id="3.40.50.12780">
    <property type="entry name" value="N-terminal domain of ligase-like"/>
    <property type="match status" value="1"/>
</dbReference>
<name>A0A9Q9I7I0_9ACTN</name>
<protein>
    <submittedName>
        <fullName evidence="5">Acyl--CoA ligase</fullName>
    </submittedName>
</protein>
<evidence type="ECO:0000259" key="3">
    <source>
        <dbReference type="Pfam" id="PF00501"/>
    </source>
</evidence>
<dbReference type="InterPro" id="IPR025110">
    <property type="entry name" value="AMP-bd_C"/>
</dbReference>
<organism evidence="5 6">
    <name type="scientific">Dactylosporangium aurantiacum</name>
    <dbReference type="NCBI Taxonomy" id="35754"/>
    <lineage>
        <taxon>Bacteria</taxon>
        <taxon>Bacillati</taxon>
        <taxon>Actinomycetota</taxon>
        <taxon>Actinomycetes</taxon>
        <taxon>Micromonosporales</taxon>
        <taxon>Micromonosporaceae</taxon>
        <taxon>Dactylosporangium</taxon>
    </lineage>
</organism>
<evidence type="ECO:0000259" key="4">
    <source>
        <dbReference type="Pfam" id="PF13193"/>
    </source>
</evidence>
<keyword evidence="6" id="KW-1185">Reference proteome</keyword>
<proteinExistence type="inferred from homology"/>
<dbReference type="Gene3D" id="3.30.300.30">
    <property type="match status" value="1"/>
</dbReference>